<evidence type="ECO:0000313" key="1">
    <source>
        <dbReference type="EMBL" id="MBB4917417.1"/>
    </source>
</evidence>
<organism evidence="1 2">
    <name type="scientific">Streptosporangium saharense</name>
    <dbReference type="NCBI Taxonomy" id="1706840"/>
    <lineage>
        <taxon>Bacteria</taxon>
        <taxon>Bacillati</taxon>
        <taxon>Actinomycetota</taxon>
        <taxon>Actinomycetes</taxon>
        <taxon>Streptosporangiales</taxon>
        <taxon>Streptosporangiaceae</taxon>
        <taxon>Streptosporangium</taxon>
    </lineage>
</organism>
<proteinExistence type="predicted"/>
<sequence>MIPTLLTAASRVVRDAGDLPPLVVSLLADDEDAQAVEAGAEVIPPSMVLIAPCVEVTAAEQLAVVHAFAHAQGWEVSQPDDWWETSGQVDGVRVLVQSVSSFGYVSDPRSPSASTVAHADLLAALIPWAAELPAREIGLFQVAELPTGLEVRLEVSTDGMRLISDKYGPWESSKTHVPWLGSGERADYGSAWMRGTTPTAHPLKVSTSW</sequence>
<evidence type="ECO:0000313" key="2">
    <source>
        <dbReference type="Proteomes" id="UP000552644"/>
    </source>
</evidence>
<accession>A0A7W7QPM8</accession>
<comment type="caution">
    <text evidence="1">The sequence shown here is derived from an EMBL/GenBank/DDBJ whole genome shotgun (WGS) entry which is preliminary data.</text>
</comment>
<dbReference type="AlphaFoldDB" id="A0A7W7QPM8"/>
<name>A0A7W7QPM8_9ACTN</name>
<dbReference type="RefSeq" id="WP_184717616.1">
    <property type="nucleotide sequence ID" value="NZ_JACHJP010000004.1"/>
</dbReference>
<keyword evidence="2" id="KW-1185">Reference proteome</keyword>
<dbReference type="EMBL" id="JACHJP010000004">
    <property type="protein sequence ID" value="MBB4917417.1"/>
    <property type="molecule type" value="Genomic_DNA"/>
</dbReference>
<protein>
    <submittedName>
        <fullName evidence="1">Uncharacterized protein</fullName>
    </submittedName>
</protein>
<dbReference type="Proteomes" id="UP000552644">
    <property type="component" value="Unassembled WGS sequence"/>
</dbReference>
<reference evidence="1 2" key="1">
    <citation type="submission" date="2020-08" db="EMBL/GenBank/DDBJ databases">
        <title>Genomic Encyclopedia of Type Strains, Phase III (KMG-III): the genomes of soil and plant-associated and newly described type strains.</title>
        <authorList>
            <person name="Whitman W."/>
        </authorList>
    </citation>
    <scope>NUCLEOTIDE SEQUENCE [LARGE SCALE GENOMIC DNA]</scope>
    <source>
        <strain evidence="1 2">CECT 8840</strain>
    </source>
</reference>
<gene>
    <name evidence="1" type="ORF">FHS44_004525</name>
</gene>